<feature type="region of interest" description="Disordered" evidence="1">
    <location>
        <begin position="55"/>
        <end position="100"/>
    </location>
</feature>
<evidence type="ECO:0000256" key="2">
    <source>
        <dbReference type="SAM" id="Phobius"/>
    </source>
</evidence>
<accession>A0A809R026</accession>
<keyword evidence="2" id="KW-0812">Transmembrane</keyword>
<dbReference type="AlphaFoldDB" id="A0A809R026"/>
<dbReference type="KEGG" id="ddz:DSYM_16780"/>
<organism evidence="3 4">
    <name type="scientific">Candidatus Desulfobacillus denitrificans</name>
    <dbReference type="NCBI Taxonomy" id="2608985"/>
    <lineage>
        <taxon>Bacteria</taxon>
        <taxon>Pseudomonadati</taxon>
        <taxon>Pseudomonadota</taxon>
        <taxon>Betaproteobacteria</taxon>
        <taxon>Candidatus Desulfobacillus</taxon>
    </lineage>
</organism>
<evidence type="ECO:0008006" key="5">
    <source>
        <dbReference type="Google" id="ProtNLM"/>
    </source>
</evidence>
<sequence length="100" mass="11002">MYIVAIGWLWVVLMMAITETSATAGILTLVFYGLAPLALFLWLVGTPARRRHFRRVGPRENRARPEEAGRSEPEGGCSSADQAVDQQMGIVDGGDARRDQ</sequence>
<feature type="transmembrane region" description="Helical" evidence="2">
    <location>
        <begin position="26"/>
        <end position="45"/>
    </location>
</feature>
<keyword evidence="2" id="KW-1133">Transmembrane helix</keyword>
<keyword evidence="2" id="KW-0472">Membrane</keyword>
<proteinExistence type="predicted"/>
<protein>
    <recommendedName>
        <fullName evidence="5">Transmembrane protein</fullName>
    </recommendedName>
</protein>
<evidence type="ECO:0000313" key="4">
    <source>
        <dbReference type="Proteomes" id="UP000662914"/>
    </source>
</evidence>
<feature type="compositionally biased region" description="Basic and acidic residues" evidence="1">
    <location>
        <begin position="57"/>
        <end position="73"/>
    </location>
</feature>
<evidence type="ECO:0000313" key="3">
    <source>
        <dbReference type="EMBL" id="BBO20979.1"/>
    </source>
</evidence>
<evidence type="ECO:0000256" key="1">
    <source>
        <dbReference type="SAM" id="MobiDB-lite"/>
    </source>
</evidence>
<dbReference type="Proteomes" id="UP000662914">
    <property type="component" value="Chromosome"/>
</dbReference>
<dbReference type="EMBL" id="AP021857">
    <property type="protein sequence ID" value="BBO20979.1"/>
    <property type="molecule type" value="Genomic_DNA"/>
</dbReference>
<name>A0A809R026_9PROT</name>
<reference evidence="3" key="1">
    <citation type="journal article" name="DNA Res.">
        <title>The physiological potential of anammox bacteria as revealed by their core genome structure.</title>
        <authorList>
            <person name="Okubo T."/>
            <person name="Toyoda A."/>
            <person name="Fukuhara K."/>
            <person name="Uchiyama I."/>
            <person name="Harigaya Y."/>
            <person name="Kuroiwa M."/>
            <person name="Suzuki T."/>
            <person name="Murakami Y."/>
            <person name="Suwa Y."/>
            <person name="Takami H."/>
        </authorList>
    </citation>
    <scope>NUCLEOTIDE SEQUENCE</scope>
    <source>
        <strain evidence="3">317325-3</strain>
    </source>
</reference>
<gene>
    <name evidence="3" type="ORF">DSYM_16780</name>
</gene>